<comment type="catalytic activity">
    <reaction evidence="15">
        <text>prephenate + H(+) = 3-phenylpyruvate + CO2 + H2O</text>
        <dbReference type="Rhea" id="RHEA:21648"/>
        <dbReference type="ChEBI" id="CHEBI:15377"/>
        <dbReference type="ChEBI" id="CHEBI:15378"/>
        <dbReference type="ChEBI" id="CHEBI:16526"/>
        <dbReference type="ChEBI" id="CHEBI:18005"/>
        <dbReference type="ChEBI" id="CHEBI:29934"/>
        <dbReference type="EC" id="4.2.1.51"/>
    </reaction>
</comment>
<keyword evidence="12" id="KW-0057">Aromatic amino acid biosynthesis</keyword>
<dbReference type="PANTHER" id="PTHR21022">
    <property type="entry name" value="PREPHENATE DEHYDRATASE P PROTEIN"/>
    <property type="match status" value="1"/>
</dbReference>
<dbReference type="InterPro" id="IPR001086">
    <property type="entry name" value="Preph_deHydtase"/>
</dbReference>
<dbReference type="HOGENOM" id="CLU_390704_0_0_11"/>
<dbReference type="Pfam" id="PF00800">
    <property type="entry name" value="PDT"/>
    <property type="match status" value="1"/>
</dbReference>
<dbReference type="GO" id="GO:0070403">
    <property type="term" value="F:NAD+ binding"/>
    <property type="evidence" value="ECO:0007669"/>
    <property type="project" value="InterPro"/>
</dbReference>
<dbReference type="InterPro" id="IPR010957">
    <property type="entry name" value="G/b/e-P-prot_chorismate_mutase"/>
</dbReference>
<proteinExistence type="inferred from homology"/>
<organism evidence="22 23">
    <name type="scientific">Kytococcus sedentarius (strain ATCC 14392 / DSM 20547 / JCM 11482 / CCUG 33030 / NBRC 15357 / NCTC 11040 / CCM 314 / 541)</name>
    <name type="common">Micrococcus sedentarius</name>
    <dbReference type="NCBI Taxonomy" id="478801"/>
    <lineage>
        <taxon>Bacteria</taxon>
        <taxon>Bacillati</taxon>
        <taxon>Actinomycetota</taxon>
        <taxon>Actinomycetes</taxon>
        <taxon>Micrococcales</taxon>
        <taxon>Kytococcaceae</taxon>
        <taxon>Kytococcus</taxon>
    </lineage>
</organism>
<evidence type="ECO:0000256" key="8">
    <source>
        <dbReference type="ARBA" id="ARBA00022498"/>
    </source>
</evidence>
<feature type="compositionally biased region" description="Low complexity" evidence="17">
    <location>
        <begin position="61"/>
        <end position="72"/>
    </location>
</feature>
<feature type="domain" description="Prephenate/arogenate dehydrogenase" evidence="20">
    <location>
        <begin position="13"/>
        <end position="296"/>
    </location>
</feature>
<dbReference type="GO" id="GO:0008977">
    <property type="term" value="F:prephenate dehydrogenase (NAD+) activity"/>
    <property type="evidence" value="ECO:0007669"/>
    <property type="project" value="UniProtKB-EC"/>
</dbReference>
<evidence type="ECO:0000313" key="23">
    <source>
        <dbReference type="Proteomes" id="UP000006666"/>
    </source>
</evidence>
<dbReference type="PANTHER" id="PTHR21022:SF19">
    <property type="entry name" value="PREPHENATE DEHYDRATASE-RELATED"/>
    <property type="match status" value="1"/>
</dbReference>
<dbReference type="SUPFAM" id="SSF51735">
    <property type="entry name" value="NAD(P)-binding Rossmann-fold domains"/>
    <property type="match status" value="1"/>
</dbReference>
<dbReference type="STRING" id="478801.Ksed_23140"/>
<dbReference type="UniPathway" id="UPA00122">
    <property type="reaction ID" value="UER00961"/>
</dbReference>
<dbReference type="InterPro" id="IPR003099">
    <property type="entry name" value="Prephen_DH"/>
</dbReference>
<evidence type="ECO:0000256" key="7">
    <source>
        <dbReference type="ARBA" id="ARBA00021872"/>
    </source>
</evidence>
<dbReference type="InterPro" id="IPR036291">
    <property type="entry name" value="NAD(P)-bd_dom_sf"/>
</dbReference>
<gene>
    <name evidence="22" type="ordered locus">Ksed_23140</name>
</gene>
<dbReference type="Gene3D" id="1.20.59.10">
    <property type="entry name" value="Chorismate mutase"/>
    <property type="match status" value="1"/>
</dbReference>
<feature type="domain" description="ACT" evidence="21">
    <location>
        <begin position="626"/>
        <end position="703"/>
    </location>
</feature>
<protein>
    <recommendedName>
        <fullName evidence="7">Prephenate dehydratase</fullName>
        <ecNumber evidence="4">1.3.1.12</ecNumber>
        <ecNumber evidence="5">4.2.1.51</ecNumber>
    </recommendedName>
    <alternativeName>
        <fullName evidence="6">Prephenate dehydrogenase</fullName>
    </alternativeName>
</protein>
<reference evidence="22 23" key="1">
    <citation type="journal article" date="2009" name="Stand. Genomic Sci.">
        <title>Complete genome sequence of Kytococcus sedentarius type strain (541).</title>
        <authorList>
            <person name="Sims D."/>
            <person name="Brettin T."/>
            <person name="Detter J.C."/>
            <person name="Han C."/>
            <person name="Lapidus A."/>
            <person name="Copeland A."/>
            <person name="Glavina Del Rio T."/>
            <person name="Nolan M."/>
            <person name="Chen F."/>
            <person name="Lucas S."/>
            <person name="Tice H."/>
            <person name="Cheng J.F."/>
            <person name="Bruce D."/>
            <person name="Goodwin L."/>
            <person name="Pitluck S."/>
            <person name="Ovchinnikova G."/>
            <person name="Pati A."/>
            <person name="Ivanova N."/>
            <person name="Mavrommatis K."/>
            <person name="Chen A."/>
            <person name="Palaniappan K."/>
            <person name="D'haeseleer P."/>
            <person name="Chain P."/>
            <person name="Bristow J."/>
            <person name="Eisen J.A."/>
            <person name="Markowitz V."/>
            <person name="Hugenholtz P."/>
            <person name="Schneider S."/>
            <person name="Goker M."/>
            <person name="Pukall R."/>
            <person name="Kyrpides N.C."/>
            <person name="Klenk H.P."/>
        </authorList>
    </citation>
    <scope>NUCLEOTIDE SEQUENCE [LARGE SCALE GENOMIC DNA]</scope>
    <source>
        <strain evidence="23">ATCC 14392 / DSM 20547 / JCM 11482 / CCUG 33030 / NBRC 15357 / NCTC 11040 / CCM 314 / 541</strain>
    </source>
</reference>
<dbReference type="PROSITE" id="PS51671">
    <property type="entry name" value="ACT"/>
    <property type="match status" value="1"/>
</dbReference>
<evidence type="ECO:0000256" key="9">
    <source>
        <dbReference type="ARBA" id="ARBA00022605"/>
    </source>
</evidence>
<dbReference type="SUPFAM" id="SSF55021">
    <property type="entry name" value="ACT-like"/>
    <property type="match status" value="1"/>
</dbReference>
<dbReference type="EMBL" id="CP001686">
    <property type="protein sequence ID" value="ACV07289.1"/>
    <property type="molecule type" value="Genomic_DNA"/>
</dbReference>
<evidence type="ECO:0000259" key="18">
    <source>
        <dbReference type="PROSITE" id="PS51168"/>
    </source>
</evidence>
<evidence type="ECO:0000256" key="5">
    <source>
        <dbReference type="ARBA" id="ARBA00013147"/>
    </source>
</evidence>
<dbReference type="EC" id="4.2.1.51" evidence="5"/>
<evidence type="ECO:0000256" key="17">
    <source>
        <dbReference type="SAM" id="MobiDB-lite"/>
    </source>
</evidence>
<dbReference type="SUPFAM" id="SSF48600">
    <property type="entry name" value="Chorismate mutase II"/>
    <property type="match status" value="1"/>
</dbReference>
<keyword evidence="9" id="KW-0028">Amino-acid biosynthesis</keyword>
<dbReference type="InterPro" id="IPR036979">
    <property type="entry name" value="CM_dom_sf"/>
</dbReference>
<dbReference type="Pfam" id="PF20463">
    <property type="entry name" value="PDH_C"/>
    <property type="match status" value="1"/>
</dbReference>
<evidence type="ECO:0000256" key="13">
    <source>
        <dbReference type="ARBA" id="ARBA00023222"/>
    </source>
</evidence>
<dbReference type="InterPro" id="IPR008927">
    <property type="entry name" value="6-PGluconate_DH-like_C_sf"/>
</dbReference>
<dbReference type="GO" id="GO:0004106">
    <property type="term" value="F:chorismate mutase activity"/>
    <property type="evidence" value="ECO:0007669"/>
    <property type="project" value="InterPro"/>
</dbReference>
<dbReference type="Pfam" id="PF01842">
    <property type="entry name" value="ACT"/>
    <property type="match status" value="1"/>
</dbReference>
<dbReference type="Gene3D" id="3.30.70.260">
    <property type="match status" value="1"/>
</dbReference>
<sequence length="706" mass="74292">MQSAASTIAEQGRRIVVVGGAGALGSRFVEWFRSGGDLVHVIDPAAPGVPAGAPGGGASGGPSASEGPAGDPDAAAFATADLVLVAVPIRVTEQVIAALPPLRPDAVLADLTSVKAPALAAMLAAHTGPVAGLHPMFGPDVAGPAGEVVVHSPGRGEVGWILDRIAGWGCRVETVEAAEHDRLMGIIQALRHTVTVAYGVDLRREGADLDRLLALSSPIYRTELMMVGRLFAQDAELYHDIITASESNLELLEHFHETLGDLVKRLRSGDRDGFVAEFEAVRDYFAGHSEGFLAESRELLSAAKALRAATAEEASEALAGGADEGGSPTPGGAPTASTADDLAARLAPHRAEIDRIDRELLRLVNARAAQARAIGTIKGTAAAYRPEREAQVLRGLVERNPGPLPDDAVRRVFRELMSECLAVERPLTVSYLGPAGTFTEQAAVRHFGGAAVTVPASSLEEVLREVEARQADYAVVPVENSTEGAVGRALDLLSRSPLEAVGEVRLRIVHHLMGRAPAGAGAGPVVRRVFAHSQALAQCQEYLTRHLPDAERVPVSSNAEAARLVAELAAHGVHDVAALGPAGAAELYGLEVWRSGVEDDPENTTRFLVLGHESPPPSGHDRTSLVVSPPKTDRDGALLAMLRPLAEHGVSMTKLESRPMRGVLWQYLFFIEVDGHAAEPGVAAALEELRSSAVFFKLVGSYPRVD</sequence>
<feature type="domain" description="Chorismate mutase" evidence="18">
    <location>
        <begin position="340"/>
        <end position="428"/>
    </location>
</feature>
<dbReference type="InterPro" id="IPR036263">
    <property type="entry name" value="Chorismate_II_sf"/>
</dbReference>
<dbReference type="Gene3D" id="3.40.190.10">
    <property type="entry name" value="Periplasmic binding protein-like II"/>
    <property type="match status" value="2"/>
</dbReference>
<evidence type="ECO:0000256" key="4">
    <source>
        <dbReference type="ARBA" id="ARBA00012068"/>
    </source>
</evidence>
<evidence type="ECO:0000256" key="2">
    <source>
        <dbReference type="ARBA" id="ARBA00005067"/>
    </source>
</evidence>
<dbReference type="SMART" id="SM00830">
    <property type="entry name" value="CM_2"/>
    <property type="match status" value="1"/>
</dbReference>
<dbReference type="NCBIfam" id="NF008865">
    <property type="entry name" value="PRK11898.1"/>
    <property type="match status" value="1"/>
</dbReference>
<dbReference type="GO" id="GO:0006571">
    <property type="term" value="P:tyrosine biosynthetic process"/>
    <property type="evidence" value="ECO:0007669"/>
    <property type="project" value="UniProtKB-UniPathway"/>
</dbReference>
<dbReference type="InterPro" id="IPR002701">
    <property type="entry name" value="CM_II_prokaryot"/>
</dbReference>
<evidence type="ECO:0000259" key="20">
    <source>
        <dbReference type="PROSITE" id="PS51176"/>
    </source>
</evidence>
<comment type="pathway">
    <text evidence="2">Amino-acid biosynthesis; L-tyrosine biosynthesis; (4-hydroxyphenyl)pyruvate from prephenate (NAD(+) route): step 1/1.</text>
</comment>
<evidence type="ECO:0000259" key="21">
    <source>
        <dbReference type="PROSITE" id="PS51671"/>
    </source>
</evidence>
<evidence type="ECO:0000256" key="1">
    <source>
        <dbReference type="ARBA" id="ARBA00004741"/>
    </source>
</evidence>
<dbReference type="NCBIfam" id="NF008400">
    <property type="entry name" value="PRK11199.1"/>
    <property type="match status" value="1"/>
</dbReference>
<dbReference type="FunFam" id="3.40.190.10:FF:000029">
    <property type="entry name" value="Chorismate mutase/Prephenate dehydratase"/>
    <property type="match status" value="1"/>
</dbReference>
<dbReference type="Pfam" id="PF01817">
    <property type="entry name" value="CM_2"/>
    <property type="match status" value="1"/>
</dbReference>
<dbReference type="InterPro" id="IPR045865">
    <property type="entry name" value="ACT-like_dom_sf"/>
</dbReference>
<feature type="region of interest" description="Disordered" evidence="17">
    <location>
        <begin position="315"/>
        <end position="338"/>
    </location>
</feature>
<dbReference type="AlphaFoldDB" id="C7NF36"/>
<feature type="region of interest" description="Disordered" evidence="17">
    <location>
        <begin position="50"/>
        <end position="72"/>
    </location>
</feature>
<dbReference type="Gene3D" id="3.40.50.720">
    <property type="entry name" value="NAD(P)-binding Rossmann-like Domain"/>
    <property type="match status" value="1"/>
</dbReference>
<dbReference type="RefSeq" id="WP_015780220.1">
    <property type="nucleotide sequence ID" value="NC_013169.1"/>
</dbReference>
<evidence type="ECO:0000256" key="14">
    <source>
        <dbReference type="ARBA" id="ARBA00023239"/>
    </source>
</evidence>
<dbReference type="InterPro" id="IPR018528">
    <property type="entry name" value="Preph_deHydtase_CS"/>
</dbReference>
<dbReference type="InterPro" id="IPR002912">
    <property type="entry name" value="ACT_dom"/>
</dbReference>
<dbReference type="KEGG" id="kse:Ksed_23140"/>
<dbReference type="PROSITE" id="PS00858">
    <property type="entry name" value="PREPHENATE_DEHYDR_2"/>
    <property type="match status" value="1"/>
</dbReference>
<evidence type="ECO:0000256" key="11">
    <source>
        <dbReference type="ARBA" id="ARBA00023027"/>
    </source>
</evidence>
<dbReference type="CDD" id="cd04905">
    <property type="entry name" value="ACT_CM-PDT"/>
    <property type="match status" value="1"/>
</dbReference>
<dbReference type="GO" id="GO:0005737">
    <property type="term" value="C:cytoplasm"/>
    <property type="evidence" value="ECO:0007669"/>
    <property type="project" value="InterPro"/>
</dbReference>
<dbReference type="Pfam" id="PF02153">
    <property type="entry name" value="PDH_N"/>
    <property type="match status" value="1"/>
</dbReference>
<dbReference type="UniPathway" id="UPA00121">
    <property type="reaction ID" value="UER00345"/>
</dbReference>
<dbReference type="PROSITE" id="PS51168">
    <property type="entry name" value="CHORISMATE_MUT_2"/>
    <property type="match status" value="1"/>
</dbReference>
<evidence type="ECO:0000256" key="3">
    <source>
        <dbReference type="ARBA" id="ARBA00007964"/>
    </source>
</evidence>
<dbReference type="NCBIfam" id="TIGR01807">
    <property type="entry name" value="CM_P2"/>
    <property type="match status" value="1"/>
</dbReference>
<dbReference type="SUPFAM" id="SSF53850">
    <property type="entry name" value="Periplasmic binding protein-like II"/>
    <property type="match status" value="1"/>
</dbReference>
<dbReference type="eggNOG" id="COG1605">
    <property type="taxonomic scope" value="Bacteria"/>
</dbReference>
<dbReference type="GO" id="GO:0004664">
    <property type="term" value="F:prephenate dehydratase activity"/>
    <property type="evidence" value="ECO:0007669"/>
    <property type="project" value="UniProtKB-EC"/>
</dbReference>
<evidence type="ECO:0000259" key="19">
    <source>
        <dbReference type="PROSITE" id="PS51171"/>
    </source>
</evidence>
<keyword evidence="11" id="KW-0520">NAD</keyword>
<keyword evidence="10" id="KW-0560">Oxidoreductase</keyword>
<dbReference type="eggNOG" id="COG0077">
    <property type="taxonomic scope" value="Bacteria"/>
</dbReference>
<dbReference type="SUPFAM" id="SSF48179">
    <property type="entry name" value="6-phosphogluconate dehydrogenase C-terminal domain-like"/>
    <property type="match status" value="1"/>
</dbReference>
<comment type="similarity">
    <text evidence="3">Belongs to the prephenate/arogenate dehydrogenase family.</text>
</comment>
<dbReference type="Proteomes" id="UP000006666">
    <property type="component" value="Chromosome"/>
</dbReference>
<dbReference type="GO" id="GO:0046417">
    <property type="term" value="P:chorismate metabolic process"/>
    <property type="evidence" value="ECO:0007669"/>
    <property type="project" value="InterPro"/>
</dbReference>
<dbReference type="PROSITE" id="PS51176">
    <property type="entry name" value="PDH_ADH"/>
    <property type="match status" value="1"/>
</dbReference>
<dbReference type="GO" id="GO:0009094">
    <property type="term" value="P:L-phenylalanine biosynthetic process"/>
    <property type="evidence" value="ECO:0007669"/>
    <property type="project" value="UniProtKB-UniPathway"/>
</dbReference>
<name>C7NF36_KYTSD</name>
<evidence type="ECO:0000256" key="12">
    <source>
        <dbReference type="ARBA" id="ARBA00023141"/>
    </source>
</evidence>
<comment type="pathway">
    <text evidence="1">Amino-acid biosynthesis; L-phenylalanine biosynthesis; phenylpyruvate from prephenate: step 1/1.</text>
</comment>
<dbReference type="InterPro" id="IPR046826">
    <property type="entry name" value="PDH_N"/>
</dbReference>
<keyword evidence="8" id="KW-0827">Tyrosine biosynthesis</keyword>
<keyword evidence="13" id="KW-0584">Phenylalanine biosynthesis</keyword>
<dbReference type="Gene3D" id="1.10.3660.10">
    <property type="entry name" value="6-phosphogluconate dehydrogenase C-terminal like domain"/>
    <property type="match status" value="1"/>
</dbReference>
<comment type="catalytic activity">
    <reaction evidence="16">
        <text>prephenate + NAD(+) = 3-(4-hydroxyphenyl)pyruvate + CO2 + NADH</text>
        <dbReference type="Rhea" id="RHEA:13869"/>
        <dbReference type="ChEBI" id="CHEBI:16526"/>
        <dbReference type="ChEBI" id="CHEBI:29934"/>
        <dbReference type="ChEBI" id="CHEBI:36242"/>
        <dbReference type="ChEBI" id="CHEBI:57540"/>
        <dbReference type="ChEBI" id="CHEBI:57945"/>
        <dbReference type="EC" id="1.3.1.12"/>
    </reaction>
</comment>
<evidence type="ECO:0000256" key="16">
    <source>
        <dbReference type="ARBA" id="ARBA00049260"/>
    </source>
</evidence>
<dbReference type="eggNOG" id="COG0287">
    <property type="taxonomic scope" value="Bacteria"/>
</dbReference>
<accession>C7NF36</accession>
<feature type="domain" description="Prephenate dehydratase" evidence="19">
    <location>
        <begin position="428"/>
        <end position="612"/>
    </location>
</feature>
<evidence type="ECO:0000256" key="10">
    <source>
        <dbReference type="ARBA" id="ARBA00023002"/>
    </source>
</evidence>
<dbReference type="InterPro" id="IPR046825">
    <property type="entry name" value="PDH_C"/>
</dbReference>
<dbReference type="PROSITE" id="PS51171">
    <property type="entry name" value="PREPHENATE_DEHYDR_3"/>
    <property type="match status" value="1"/>
</dbReference>
<dbReference type="CDD" id="cd13630">
    <property type="entry name" value="PBP2_PDT_1"/>
    <property type="match status" value="1"/>
</dbReference>
<evidence type="ECO:0000313" key="22">
    <source>
        <dbReference type="EMBL" id="ACV07289.1"/>
    </source>
</evidence>
<dbReference type="EC" id="1.3.1.12" evidence="4"/>
<evidence type="ECO:0000256" key="15">
    <source>
        <dbReference type="ARBA" id="ARBA00047848"/>
    </source>
</evidence>
<keyword evidence="23" id="KW-1185">Reference proteome</keyword>
<evidence type="ECO:0000256" key="6">
    <source>
        <dbReference type="ARBA" id="ARBA00016891"/>
    </source>
</evidence>
<keyword evidence="14" id="KW-0456">Lyase</keyword>
<dbReference type="GO" id="GO:0004665">
    <property type="term" value="F:prephenate dehydrogenase (NADP+) activity"/>
    <property type="evidence" value="ECO:0007669"/>
    <property type="project" value="InterPro"/>
</dbReference>